<evidence type="ECO:0000313" key="5">
    <source>
        <dbReference type="Proteomes" id="UP001174677"/>
    </source>
</evidence>
<dbReference type="Proteomes" id="UP001174677">
    <property type="component" value="Chromosome 9"/>
</dbReference>
<feature type="domain" description="DCD" evidence="3">
    <location>
        <begin position="295"/>
        <end position="422"/>
    </location>
</feature>
<accession>A0ABQ9LYW8</accession>
<dbReference type="InterPro" id="IPR013989">
    <property type="entry name" value="Dev_and_cell_death_domain"/>
</dbReference>
<dbReference type="PANTHER" id="PTHR46444:SF11">
    <property type="entry name" value="DCD DOMAIN-CONTAINING PROTEIN"/>
    <property type="match status" value="1"/>
</dbReference>
<reference evidence="4" key="1">
    <citation type="journal article" date="2023" name="Plant Biotechnol. J.">
        <title>Chromosome-level wild Hevea brasiliensis genome provides new tools for genomic-assisted breeding and valuable loci to elevate rubber yield.</title>
        <authorList>
            <person name="Cheng H."/>
            <person name="Song X."/>
            <person name="Hu Y."/>
            <person name="Wu T."/>
            <person name="Yang Q."/>
            <person name="An Z."/>
            <person name="Feng S."/>
            <person name="Deng Z."/>
            <person name="Wu W."/>
            <person name="Zeng X."/>
            <person name="Tu M."/>
            <person name="Wang X."/>
            <person name="Huang H."/>
        </authorList>
    </citation>
    <scope>NUCLEOTIDE SEQUENCE</scope>
    <source>
        <strain evidence="4">MT/VB/25A 57/8</strain>
    </source>
</reference>
<sequence length="621" mass="72205">MDEIIGEDAFSGTPKTSNGNIEGEMEKEHKMEEVDNDGNSGAIEIDRASSEIVKVNDEQSILILDGEEKEQFSKEFDMVIRGEEEKENMQIEMNNDNIDNVETEITLLEPVKMNGKESILIPVGKGKEELTKESNVVIGHDKEKEHTVEKLNNKENPNEEVAHVEDTKEEVKNEEQIEAISKKIDKLRKKGKKALKKKMALKGKNEVIVKDINDQKPLNKKNLQTMEELNNKANVDDELVQEEDEKEKVKDEDKVEDISQKKKGRKYSRKKLALKAINEGTVKDTNEQEPSNKNAKLMGMIFMCSSKTKKDCYRYKVLGLPVSKRDVVLQICEGMKLFLFDFDLKLLYGIYKATGPGGYNIEPKAFKSAFPSQVRFNVYEDCLPLPEEKFKKVIKDNYYQKNKFDCRLTSEQVKNLCKLFRAASNTSELKGLQRNPGAKTRTFTDRDKSRKRHHIAEIHKFADQDRTRKRRLDTYEREIYASPVAPLPSCVPLPRAPTLVPPPQSYAYERILERNDYRMDPPVEHQDGLFRDLELRRREQIKHARYPFHEHHDRWFLDSEMRYRGEIEHRDPDVLYRDHDLSYSASQPSEYQPYTRTLHRPASPPHGIGLYDRYVGARSWY</sequence>
<evidence type="ECO:0000256" key="2">
    <source>
        <dbReference type="SAM" id="MobiDB-lite"/>
    </source>
</evidence>
<organism evidence="4 5">
    <name type="scientific">Hevea brasiliensis</name>
    <name type="common">Para rubber tree</name>
    <name type="synonym">Siphonia brasiliensis</name>
    <dbReference type="NCBI Taxonomy" id="3981"/>
    <lineage>
        <taxon>Eukaryota</taxon>
        <taxon>Viridiplantae</taxon>
        <taxon>Streptophyta</taxon>
        <taxon>Embryophyta</taxon>
        <taxon>Tracheophyta</taxon>
        <taxon>Spermatophyta</taxon>
        <taxon>Magnoliopsida</taxon>
        <taxon>eudicotyledons</taxon>
        <taxon>Gunneridae</taxon>
        <taxon>Pentapetalae</taxon>
        <taxon>rosids</taxon>
        <taxon>fabids</taxon>
        <taxon>Malpighiales</taxon>
        <taxon>Euphorbiaceae</taxon>
        <taxon>Crotonoideae</taxon>
        <taxon>Micrandreae</taxon>
        <taxon>Hevea</taxon>
    </lineage>
</organism>
<name>A0ABQ9LYW8_HEVBR</name>
<dbReference type="PANTHER" id="PTHR46444">
    <property type="entry name" value="DCD (DEVELOPMENT AND CELL DEATH) DOMAIN PROTEIN-RELATED"/>
    <property type="match status" value="1"/>
</dbReference>
<proteinExistence type="predicted"/>
<keyword evidence="5" id="KW-1185">Reference proteome</keyword>
<gene>
    <name evidence="4" type="ORF">P3X46_015603</name>
</gene>
<protein>
    <recommendedName>
        <fullName evidence="3">DCD domain-containing protein</fullName>
    </recommendedName>
</protein>
<feature type="coiled-coil region" evidence="1">
    <location>
        <begin position="170"/>
        <end position="197"/>
    </location>
</feature>
<dbReference type="Pfam" id="PF10539">
    <property type="entry name" value="Dev_Cell_Death"/>
    <property type="match status" value="1"/>
</dbReference>
<dbReference type="EMBL" id="JARPOI010000009">
    <property type="protein sequence ID" value="KAJ9172355.1"/>
    <property type="molecule type" value="Genomic_DNA"/>
</dbReference>
<evidence type="ECO:0000313" key="4">
    <source>
        <dbReference type="EMBL" id="KAJ9172355.1"/>
    </source>
</evidence>
<evidence type="ECO:0000259" key="3">
    <source>
        <dbReference type="PROSITE" id="PS51222"/>
    </source>
</evidence>
<feature type="region of interest" description="Disordered" evidence="2">
    <location>
        <begin position="1"/>
        <end position="41"/>
    </location>
</feature>
<keyword evidence="1" id="KW-0175">Coiled coil</keyword>
<dbReference type="SMART" id="SM00767">
    <property type="entry name" value="DCD"/>
    <property type="match status" value="1"/>
</dbReference>
<feature type="compositionally biased region" description="Basic and acidic residues" evidence="2">
    <location>
        <begin position="24"/>
        <end position="33"/>
    </location>
</feature>
<evidence type="ECO:0000256" key="1">
    <source>
        <dbReference type="SAM" id="Coils"/>
    </source>
</evidence>
<comment type="caution">
    <text evidence="4">The sequence shown here is derived from an EMBL/GenBank/DDBJ whole genome shotgun (WGS) entry which is preliminary data.</text>
</comment>
<dbReference type="PROSITE" id="PS51222">
    <property type="entry name" value="DCD"/>
    <property type="match status" value="1"/>
</dbReference>